<accession>A0A2P6VQT8</accession>
<evidence type="ECO:0000313" key="10">
    <source>
        <dbReference type="Proteomes" id="UP000239649"/>
    </source>
</evidence>
<name>A0A2P6VQT8_9CHLO</name>
<comment type="subcellular location">
    <subcellularLocation>
        <location evidence="7">Nucleus</location>
        <location evidence="7">Nuclear pore complex</location>
    </subcellularLocation>
    <subcellularLocation>
        <location evidence="7">Nucleus membrane</location>
    </subcellularLocation>
</comment>
<dbReference type="PANTHER" id="PTHR13003">
    <property type="entry name" value="NUP107-RELATED"/>
    <property type="match status" value="1"/>
</dbReference>
<evidence type="ECO:0000256" key="8">
    <source>
        <dbReference type="SAM" id="MobiDB-lite"/>
    </source>
</evidence>
<keyword evidence="4 7" id="KW-0811">Translocation</keyword>
<proteinExistence type="inferred from homology"/>
<protein>
    <recommendedName>
        <fullName evidence="7">Nuclear pore complex protein</fullName>
    </recommendedName>
</protein>
<organism evidence="9 10">
    <name type="scientific">Micractinium conductrix</name>
    <dbReference type="NCBI Taxonomy" id="554055"/>
    <lineage>
        <taxon>Eukaryota</taxon>
        <taxon>Viridiplantae</taxon>
        <taxon>Chlorophyta</taxon>
        <taxon>core chlorophytes</taxon>
        <taxon>Trebouxiophyceae</taxon>
        <taxon>Chlorellales</taxon>
        <taxon>Chlorellaceae</taxon>
        <taxon>Chlorella clade</taxon>
        <taxon>Micractinium</taxon>
    </lineage>
</organism>
<feature type="compositionally biased region" description="Basic and acidic residues" evidence="8">
    <location>
        <begin position="1057"/>
        <end position="1083"/>
    </location>
</feature>
<keyword evidence="10" id="KW-1185">Reference proteome</keyword>
<dbReference type="InterPro" id="IPR007252">
    <property type="entry name" value="Nup84/Nup107"/>
</dbReference>
<keyword evidence="6 7" id="KW-0539">Nucleus</keyword>
<evidence type="ECO:0000256" key="1">
    <source>
        <dbReference type="ARBA" id="ARBA00022448"/>
    </source>
</evidence>
<evidence type="ECO:0000256" key="2">
    <source>
        <dbReference type="ARBA" id="ARBA00022816"/>
    </source>
</evidence>
<comment type="caution">
    <text evidence="9">The sequence shown here is derived from an EMBL/GenBank/DDBJ whole genome shotgun (WGS) entry which is preliminary data.</text>
</comment>
<evidence type="ECO:0000256" key="5">
    <source>
        <dbReference type="ARBA" id="ARBA00023132"/>
    </source>
</evidence>
<evidence type="ECO:0000256" key="7">
    <source>
        <dbReference type="RuleBase" id="RU365072"/>
    </source>
</evidence>
<evidence type="ECO:0000256" key="3">
    <source>
        <dbReference type="ARBA" id="ARBA00022927"/>
    </source>
</evidence>
<keyword evidence="1 7" id="KW-0813">Transport</keyword>
<keyword evidence="2" id="KW-0509">mRNA transport</keyword>
<keyword evidence="7" id="KW-0472">Membrane</keyword>
<comment type="function">
    <text evidence="7">Functions as a component of the nuclear pore complex (NPC).</text>
</comment>
<dbReference type="GO" id="GO:0000973">
    <property type="term" value="P:post-transcriptional tethering of RNA polymerase II gene DNA at nuclear periphery"/>
    <property type="evidence" value="ECO:0007669"/>
    <property type="project" value="TreeGrafter"/>
</dbReference>
<dbReference type="Gene3D" id="1.20.190.50">
    <property type="match status" value="1"/>
</dbReference>
<comment type="similarity">
    <text evidence="7">Belongs to the nucleoporin Nup84/Nup107 family.</text>
</comment>
<evidence type="ECO:0000256" key="6">
    <source>
        <dbReference type="ARBA" id="ARBA00023242"/>
    </source>
</evidence>
<reference evidence="9 10" key="1">
    <citation type="journal article" date="2018" name="Plant J.">
        <title>Genome sequences of Chlorella sorokiniana UTEX 1602 and Micractinium conductrix SAG 241.80: implications to maltose excretion by a green alga.</title>
        <authorList>
            <person name="Arriola M.B."/>
            <person name="Velmurugan N."/>
            <person name="Zhang Y."/>
            <person name="Plunkett M.H."/>
            <person name="Hondzo H."/>
            <person name="Barney B.M."/>
        </authorList>
    </citation>
    <scope>NUCLEOTIDE SEQUENCE [LARGE SCALE GENOMIC DNA]</scope>
    <source>
        <strain evidence="9 10">SAG 241.80</strain>
    </source>
</reference>
<dbReference type="GO" id="GO:0006606">
    <property type="term" value="P:protein import into nucleus"/>
    <property type="evidence" value="ECO:0007669"/>
    <property type="project" value="TreeGrafter"/>
</dbReference>
<dbReference type="AlphaFoldDB" id="A0A2P6VQT8"/>
<evidence type="ECO:0000313" key="9">
    <source>
        <dbReference type="EMBL" id="PSC76458.1"/>
    </source>
</evidence>
<dbReference type="GO" id="GO:0031080">
    <property type="term" value="C:nuclear pore outer ring"/>
    <property type="evidence" value="ECO:0007669"/>
    <property type="project" value="TreeGrafter"/>
</dbReference>
<dbReference type="Gene3D" id="1.10.3450.20">
    <property type="match status" value="1"/>
</dbReference>
<dbReference type="STRING" id="554055.A0A2P6VQT8"/>
<dbReference type="PANTHER" id="PTHR13003:SF2">
    <property type="entry name" value="NUCLEAR PORE COMPLEX PROTEIN NUP107"/>
    <property type="match status" value="1"/>
</dbReference>
<gene>
    <name evidence="9" type="primary">g89</name>
    <name evidence="9" type="ORF">C2E20_0089</name>
</gene>
<dbReference type="Proteomes" id="UP000239649">
    <property type="component" value="Unassembled WGS sequence"/>
</dbReference>
<dbReference type="OrthoDB" id="513457at2759"/>
<dbReference type="EMBL" id="LHPF02000001">
    <property type="protein sequence ID" value="PSC76458.1"/>
    <property type="molecule type" value="Genomic_DNA"/>
</dbReference>
<feature type="region of interest" description="Disordered" evidence="8">
    <location>
        <begin position="15"/>
        <end position="81"/>
    </location>
</feature>
<comment type="subunit">
    <text evidence="7">Part of the nuclear pore complex (NPC).</text>
</comment>
<dbReference type="Pfam" id="PF04121">
    <property type="entry name" value="Nup84_Nup100"/>
    <property type="match status" value="1"/>
</dbReference>
<dbReference type="GO" id="GO:0031965">
    <property type="term" value="C:nuclear membrane"/>
    <property type="evidence" value="ECO:0007669"/>
    <property type="project" value="UniProtKB-SubCell"/>
</dbReference>
<keyword evidence="5 7" id="KW-0906">Nuclear pore complex</keyword>
<sequence length="1108" mass="113107">MNDLPFGNPLFGRSLMSPGSGDGPSLNPVFSPATAGGGAPTAPPSSAVGLLRLGFMPRPALQPSPGSPDDPMEAMEAEGSGLPPGGSLAVAGASPGGGAALAGFGGRERPEEDEFATVLSAVMRGEAGAAEAVREYAAVCRQRAAALKELASSQLQRAARHMALREQAEELEGEAATWQLLWFLHGRAGRDFPAGSGGAFVDGAGFSKTVRQRAADLLFADAALNRCARTVAWLEYVAGEALDGEHAAPLASSDGVWADTRRRLDAAAAARGFAGRDAVALVTELDPDAPSRQHKALHADDAKDEERLAARLFRLLRAGRVAEACQLCEAVGQPWRAASLGGGGVHGALPLGAAAEAADGLDPAGEQAQDLAAEVEGGGALLRALWRWSCLQLAERAGAAAEASGAGLHEAAVYAALGCHVARVLPVCTSWEDACWAYLRCWLDAAVDGALLEQQAAEGEGGPGDGLLAGDALASAAGGAGGAGAGVVQEGLAVARGSWPVSRVRDALPPTFEEALQAAISSRAAATGGGGGGAASRYRRVQAALVLGQVQDLVCRSLVGWITQQGTGDGAGADGAPACPPGLMRFAAHLALALWALDIAVTEGDGAAGTAYAQLHDTLQRVLQVYCFHLIDTGAHRLVPLYACHLRAGLRHTTYQIFFEQQLAQGTMEDCRAAYQAAAEWFGFWRGRGDVGDGEAALIAEKAAQHSRFEVGGGPLLRAQSARWLCFEAATAAAALRHANQLCREFALGGVGGVAAATALLSEVMPAALDAPLERFIAGLEGQGEATLAGEAAELRCWAVYFEYESEFGGWQQLYSAAVEELQAAEEAAAAGGGGAPQAAAAVRQQLRELAGQTLPLLQAMLDFLAQRSLDALVGAGAAAAAALPGEVAVVVGPDSGLEAAAESLQGAAFAAFGSPEEQQAEAEALQGALAAAAAGLPEGAQRQLAAAAGPAPDDMPGLVTVALECGTPEALEAAALLLSRALKGSLPAAGRGAAAPGPLLCAALREALAFMGHCGPEGSELAVVAASDDLSVLFSPAELAELLQFERAATVLQMRNREQQQQKGADGEEQQRGEEVDVERGRRQQQQQARAGGGDAQQGILAEDGPL</sequence>
<dbReference type="GO" id="GO:0006406">
    <property type="term" value="P:mRNA export from nucleus"/>
    <property type="evidence" value="ECO:0007669"/>
    <property type="project" value="TreeGrafter"/>
</dbReference>
<feature type="region of interest" description="Disordered" evidence="8">
    <location>
        <begin position="1057"/>
        <end position="1108"/>
    </location>
</feature>
<dbReference type="GO" id="GO:0017056">
    <property type="term" value="F:structural constituent of nuclear pore"/>
    <property type="evidence" value="ECO:0007669"/>
    <property type="project" value="UniProtKB-UniRule"/>
</dbReference>
<keyword evidence="3" id="KW-0653">Protein transport</keyword>
<evidence type="ECO:0000256" key="4">
    <source>
        <dbReference type="ARBA" id="ARBA00023010"/>
    </source>
</evidence>